<dbReference type="CDD" id="cd01115">
    <property type="entry name" value="SLC13_permease"/>
    <property type="match status" value="1"/>
</dbReference>
<evidence type="ECO:0000256" key="1">
    <source>
        <dbReference type="ARBA" id="ARBA00004141"/>
    </source>
</evidence>
<dbReference type="EMBL" id="PSNY01000002">
    <property type="protein sequence ID" value="PPE71253.1"/>
    <property type="molecule type" value="Genomic_DNA"/>
</dbReference>
<keyword evidence="2" id="KW-0813">Transport</keyword>
<evidence type="ECO:0000256" key="4">
    <source>
        <dbReference type="ARBA" id="ARBA00022989"/>
    </source>
</evidence>
<dbReference type="NCBIfam" id="TIGR00785">
    <property type="entry name" value="dass"/>
    <property type="match status" value="1"/>
</dbReference>
<dbReference type="PROSITE" id="PS01271">
    <property type="entry name" value="NA_SULFATE"/>
    <property type="match status" value="1"/>
</dbReference>
<dbReference type="PANTHER" id="PTHR10283:SF82">
    <property type="entry name" value="SOLUTE CARRIER FAMILY 13 MEMBER 2"/>
    <property type="match status" value="1"/>
</dbReference>
<accession>A0A2S5T8F0</accession>
<organism evidence="8 9">
    <name type="scientific">Caldimonas thermodepolymerans</name>
    <dbReference type="NCBI Taxonomy" id="215580"/>
    <lineage>
        <taxon>Bacteria</taxon>
        <taxon>Pseudomonadati</taxon>
        <taxon>Pseudomonadota</taxon>
        <taxon>Betaproteobacteria</taxon>
        <taxon>Burkholderiales</taxon>
        <taxon>Sphaerotilaceae</taxon>
        <taxon>Caldimonas</taxon>
    </lineage>
</organism>
<feature type="transmembrane region" description="Helical" evidence="7">
    <location>
        <begin position="333"/>
        <end position="357"/>
    </location>
</feature>
<dbReference type="InterPro" id="IPR031312">
    <property type="entry name" value="Na/sul_symport_CS"/>
</dbReference>
<feature type="transmembrane region" description="Helical" evidence="7">
    <location>
        <begin position="363"/>
        <end position="383"/>
    </location>
</feature>
<comment type="subcellular location">
    <subcellularLocation>
        <location evidence="1">Membrane</location>
        <topology evidence="1">Multi-pass membrane protein</topology>
    </subcellularLocation>
</comment>
<feature type="transmembrane region" description="Helical" evidence="7">
    <location>
        <begin position="452"/>
        <end position="470"/>
    </location>
</feature>
<feature type="transmembrane region" description="Helical" evidence="7">
    <location>
        <begin position="191"/>
        <end position="211"/>
    </location>
</feature>
<feature type="transmembrane region" description="Helical" evidence="7">
    <location>
        <begin position="226"/>
        <end position="252"/>
    </location>
</feature>
<feature type="transmembrane region" description="Helical" evidence="7">
    <location>
        <begin position="32"/>
        <end position="49"/>
    </location>
</feature>
<proteinExistence type="predicted"/>
<feature type="transmembrane region" description="Helical" evidence="7">
    <location>
        <begin position="164"/>
        <end position="184"/>
    </location>
</feature>
<dbReference type="PANTHER" id="PTHR10283">
    <property type="entry name" value="SOLUTE CARRIER FAMILY 13 MEMBER"/>
    <property type="match status" value="1"/>
</dbReference>
<gene>
    <name evidence="8" type="ORF">C1702_02195</name>
</gene>
<evidence type="ECO:0000256" key="5">
    <source>
        <dbReference type="ARBA" id="ARBA00023136"/>
    </source>
</evidence>
<keyword evidence="4 7" id="KW-1133">Transmembrane helix</keyword>
<feature type="transmembrane region" description="Helical" evidence="7">
    <location>
        <begin position="61"/>
        <end position="89"/>
    </location>
</feature>
<feature type="compositionally biased region" description="Polar residues" evidence="6">
    <location>
        <begin position="1"/>
        <end position="11"/>
    </location>
</feature>
<feature type="transmembrane region" description="Helical" evidence="7">
    <location>
        <begin position="134"/>
        <end position="158"/>
    </location>
</feature>
<feature type="region of interest" description="Disordered" evidence="6">
    <location>
        <begin position="1"/>
        <end position="29"/>
    </location>
</feature>
<name>A0A2S5T8F0_9BURK</name>
<reference evidence="8 9" key="1">
    <citation type="submission" date="2018-02" db="EMBL/GenBank/DDBJ databases">
        <title>Reclassifiation of [Polyangium] brachysporum DSM 7029 as Guopingzhaonella breviflexa gen. nov., sp. nov., a member of the family Comamonadaceae.</title>
        <authorList>
            <person name="Tang B."/>
        </authorList>
    </citation>
    <scope>NUCLEOTIDE SEQUENCE [LARGE SCALE GENOMIC DNA]</scope>
    <source>
        <strain evidence="8 9">DSM 15344</strain>
    </source>
</reference>
<protein>
    <submittedName>
        <fullName evidence="8">Anion:sodium symporter</fullName>
    </submittedName>
</protein>
<evidence type="ECO:0000256" key="2">
    <source>
        <dbReference type="ARBA" id="ARBA00022448"/>
    </source>
</evidence>
<evidence type="ECO:0000313" key="8">
    <source>
        <dbReference type="EMBL" id="PPE71253.1"/>
    </source>
</evidence>
<feature type="transmembrane region" description="Helical" evidence="7">
    <location>
        <begin position="304"/>
        <end position="321"/>
    </location>
</feature>
<dbReference type="GO" id="GO:0005886">
    <property type="term" value="C:plasma membrane"/>
    <property type="evidence" value="ECO:0007669"/>
    <property type="project" value="TreeGrafter"/>
</dbReference>
<dbReference type="OrthoDB" id="9766267at2"/>
<dbReference type="GO" id="GO:0015141">
    <property type="term" value="F:succinate transmembrane transporter activity"/>
    <property type="evidence" value="ECO:0007669"/>
    <property type="project" value="UniProtKB-ARBA"/>
</dbReference>
<comment type="caution">
    <text evidence="8">The sequence shown here is derived from an EMBL/GenBank/DDBJ whole genome shotgun (WGS) entry which is preliminary data.</text>
</comment>
<keyword evidence="9" id="KW-1185">Reference proteome</keyword>
<dbReference type="Proteomes" id="UP000239406">
    <property type="component" value="Unassembled WGS sequence"/>
</dbReference>
<keyword evidence="3 7" id="KW-0812">Transmembrane</keyword>
<dbReference type="AlphaFoldDB" id="A0A2S5T8F0"/>
<dbReference type="Pfam" id="PF00939">
    <property type="entry name" value="Na_sulph_symp"/>
    <property type="match status" value="1"/>
</dbReference>
<keyword evidence="5 7" id="KW-0472">Membrane</keyword>
<feature type="transmembrane region" description="Helical" evidence="7">
    <location>
        <begin position="273"/>
        <end position="292"/>
    </location>
</feature>
<evidence type="ECO:0000256" key="7">
    <source>
        <dbReference type="SAM" id="Phobius"/>
    </source>
</evidence>
<evidence type="ECO:0000256" key="6">
    <source>
        <dbReference type="SAM" id="MobiDB-lite"/>
    </source>
</evidence>
<dbReference type="InterPro" id="IPR001898">
    <property type="entry name" value="SLC13A/DASS"/>
</dbReference>
<feature type="transmembrane region" description="Helical" evidence="7">
    <location>
        <begin position="413"/>
        <end position="431"/>
    </location>
</feature>
<evidence type="ECO:0000313" key="9">
    <source>
        <dbReference type="Proteomes" id="UP000239406"/>
    </source>
</evidence>
<evidence type="ECO:0000256" key="3">
    <source>
        <dbReference type="ARBA" id="ARBA00022692"/>
    </source>
</evidence>
<dbReference type="RefSeq" id="WP_104356044.1">
    <property type="nucleotide sequence ID" value="NZ_CALFFA010000013.1"/>
</dbReference>
<feature type="transmembrane region" description="Helical" evidence="7">
    <location>
        <begin position="101"/>
        <end position="122"/>
    </location>
</feature>
<sequence length="473" mass="48859">MNDRGTTSQAPEGTAEVAGPGRDRPPGAMRRGVSMAGAVALACLVHALAPFDEAARKGLALLVFIGTLWLTEALPLAVTAMLVPLGALVLRIPGVTTTSALASFADPIVFLFLGGFALATALRTQKLDLKMAAWLLSLSGGHFGRAVVLLFLATALLSQGISNTATAAVMLPLALGMLGSLGPACDRRTQAFVLLGVAYSTSIAGIGTVVATPPNAIAARAAGIDYAGWLLIGLPLAAILLPLMFVTLWCVLRPTLHRRFVPEMVPQPWTPRRVVTLVVFGLTVLGWIFGATPLKAWGIEGPDTFVAMAAVVTLVALRLASWQDVVRHTDWGVLLLFGGGLALSRVLDVSGASLALGRATADALQGAHPTLVLLAVAAFMVALTEFASNTAAAALMVPIFAAVAAQIGLPPEALVVVVALAASFGFALPVATPPNAMVFGTGMVPQRSMLRAGIALNLVCILVLTAWGTLRWG</sequence>